<dbReference type="Proteomes" id="UP000192408">
    <property type="component" value="Unassembled WGS sequence"/>
</dbReference>
<proteinExistence type="predicted"/>
<dbReference type="RefSeq" id="WP_084256019.1">
    <property type="nucleotide sequence ID" value="NZ_FWWV01000004.1"/>
</dbReference>
<gene>
    <name evidence="1" type="ORF">SAMN05660772_01720</name>
</gene>
<dbReference type="STRING" id="1122938.SAMN05660772_01720"/>
<reference evidence="2" key="1">
    <citation type="submission" date="2017-04" db="EMBL/GenBank/DDBJ databases">
        <authorList>
            <person name="Varghese N."/>
            <person name="Submissions S."/>
        </authorList>
    </citation>
    <scope>NUCLEOTIDE SEQUENCE [LARGE SCALE GENOMIC DNA]</scope>
    <source>
        <strain evidence="2">DSM 23072</strain>
    </source>
</reference>
<protein>
    <submittedName>
        <fullName evidence="1">Uncharacterized protein</fullName>
    </submittedName>
</protein>
<evidence type="ECO:0000313" key="1">
    <source>
        <dbReference type="EMBL" id="SMB80859.1"/>
    </source>
</evidence>
<organism evidence="1 2">
    <name type="scientific">Pasteurella testudinis DSM 23072</name>
    <dbReference type="NCBI Taxonomy" id="1122938"/>
    <lineage>
        <taxon>Bacteria</taxon>
        <taxon>Pseudomonadati</taxon>
        <taxon>Pseudomonadota</taxon>
        <taxon>Gammaproteobacteria</taxon>
        <taxon>Pasteurellales</taxon>
        <taxon>Pasteurellaceae</taxon>
        <taxon>Pasteurella</taxon>
    </lineage>
</organism>
<evidence type="ECO:0000313" key="2">
    <source>
        <dbReference type="Proteomes" id="UP000192408"/>
    </source>
</evidence>
<keyword evidence="2" id="KW-1185">Reference proteome</keyword>
<sequence>MMYQQAANQDDLAAQFHLAEVYAESFGGKAYLTKALAICQPLEREQGGMTEEIERLKTKLKEAE</sequence>
<accession>A0A1W1UIK2</accession>
<dbReference type="AlphaFoldDB" id="A0A1W1UIK2"/>
<dbReference type="EMBL" id="FWWV01000004">
    <property type="protein sequence ID" value="SMB80859.1"/>
    <property type="molecule type" value="Genomic_DNA"/>
</dbReference>
<name>A0A1W1UIK2_9PAST</name>